<gene>
    <name evidence="2" type="ORF">LTRI10_LOCUS48771</name>
</gene>
<dbReference type="AlphaFoldDB" id="A0AAV2GHB4"/>
<accession>A0AAV2GHB4</accession>
<proteinExistence type="predicted"/>
<name>A0AAV2GHB4_9ROSI</name>
<reference evidence="2 3" key="1">
    <citation type="submission" date="2024-04" db="EMBL/GenBank/DDBJ databases">
        <authorList>
            <person name="Fracassetti M."/>
        </authorList>
    </citation>
    <scope>NUCLEOTIDE SEQUENCE [LARGE SCALE GENOMIC DNA]</scope>
</reference>
<evidence type="ECO:0000313" key="3">
    <source>
        <dbReference type="Proteomes" id="UP001497516"/>
    </source>
</evidence>
<evidence type="ECO:0000256" key="1">
    <source>
        <dbReference type="SAM" id="MobiDB-lite"/>
    </source>
</evidence>
<evidence type="ECO:0000313" key="2">
    <source>
        <dbReference type="EMBL" id="CAL1409258.1"/>
    </source>
</evidence>
<feature type="compositionally biased region" description="Basic and acidic residues" evidence="1">
    <location>
        <begin position="82"/>
        <end position="98"/>
    </location>
</feature>
<organism evidence="2 3">
    <name type="scientific">Linum trigynum</name>
    <dbReference type="NCBI Taxonomy" id="586398"/>
    <lineage>
        <taxon>Eukaryota</taxon>
        <taxon>Viridiplantae</taxon>
        <taxon>Streptophyta</taxon>
        <taxon>Embryophyta</taxon>
        <taxon>Tracheophyta</taxon>
        <taxon>Spermatophyta</taxon>
        <taxon>Magnoliopsida</taxon>
        <taxon>eudicotyledons</taxon>
        <taxon>Gunneridae</taxon>
        <taxon>Pentapetalae</taxon>
        <taxon>rosids</taxon>
        <taxon>fabids</taxon>
        <taxon>Malpighiales</taxon>
        <taxon>Linaceae</taxon>
        <taxon>Linum</taxon>
    </lineage>
</organism>
<dbReference type="Proteomes" id="UP001497516">
    <property type="component" value="Chromosome 8"/>
</dbReference>
<sequence length="115" mass="11913">MNGGRRDAGTAGSSFGAEAFCSGSSFGTEGDEMAEMLAGCGWSLGVVELIGGGRDGRRDGVEGGGFLGRDGTECCSWVATSHRREGATRDQQREKVQDSVDGPMVREFPMGDGNG</sequence>
<dbReference type="EMBL" id="OZ034821">
    <property type="protein sequence ID" value="CAL1409258.1"/>
    <property type="molecule type" value="Genomic_DNA"/>
</dbReference>
<keyword evidence="3" id="KW-1185">Reference proteome</keyword>
<feature type="region of interest" description="Disordered" evidence="1">
    <location>
        <begin position="82"/>
        <end position="115"/>
    </location>
</feature>
<protein>
    <submittedName>
        <fullName evidence="2">Uncharacterized protein</fullName>
    </submittedName>
</protein>